<evidence type="ECO:0000313" key="2">
    <source>
        <dbReference type="EMBL" id="PIO25772.1"/>
    </source>
</evidence>
<dbReference type="AlphaFoldDB" id="A0A2G9RCZ3"/>
<keyword evidence="3" id="KW-1185">Reference proteome</keyword>
<sequence length="219" mass="24919">MEKEQGHMSERILNLTLEIIYLLTGENYIAFKLSNGLVATNMKKNQSLSTDLPSQSLKKNNKKVEEVTSEIIELLTGEVPIRCPISNVPFSMEEWEYIEGHKALYKDAMVENRPPLTSPGGSSSRNTPERCPHPLHSRDSTQEHQEIPQEDQGENVLQFEVKDEDEDLYVLGDEPCKDEEVPPEISTDTRGTWIDVKGNEEEDDHVRIKEEDVPVEIST</sequence>
<evidence type="ECO:0000313" key="3">
    <source>
        <dbReference type="Proteomes" id="UP000228934"/>
    </source>
</evidence>
<accession>A0A2G9RCZ3</accession>
<evidence type="ECO:0008006" key="4">
    <source>
        <dbReference type="Google" id="ProtNLM"/>
    </source>
</evidence>
<feature type="region of interest" description="Disordered" evidence="1">
    <location>
        <begin position="111"/>
        <end position="154"/>
    </location>
</feature>
<name>A0A2G9RCZ3_AQUCT</name>
<dbReference type="SUPFAM" id="SSF109640">
    <property type="entry name" value="KRAB domain (Kruppel-associated box)"/>
    <property type="match status" value="1"/>
</dbReference>
<reference evidence="3" key="1">
    <citation type="journal article" date="2017" name="Nat. Commun.">
        <title>The North American bullfrog draft genome provides insight into hormonal regulation of long noncoding RNA.</title>
        <authorList>
            <person name="Hammond S.A."/>
            <person name="Warren R.L."/>
            <person name="Vandervalk B.P."/>
            <person name="Kucuk E."/>
            <person name="Khan H."/>
            <person name="Gibb E.A."/>
            <person name="Pandoh P."/>
            <person name="Kirk H."/>
            <person name="Zhao Y."/>
            <person name="Jones M."/>
            <person name="Mungall A.J."/>
            <person name="Coope R."/>
            <person name="Pleasance S."/>
            <person name="Moore R.A."/>
            <person name="Holt R.A."/>
            <person name="Round J.M."/>
            <person name="Ohora S."/>
            <person name="Walle B.V."/>
            <person name="Veldhoen N."/>
            <person name="Helbing C.C."/>
            <person name="Birol I."/>
        </authorList>
    </citation>
    <scope>NUCLEOTIDE SEQUENCE [LARGE SCALE GENOMIC DNA]</scope>
</reference>
<dbReference type="InterPro" id="IPR036051">
    <property type="entry name" value="KRAB_dom_sf"/>
</dbReference>
<dbReference type="Proteomes" id="UP000228934">
    <property type="component" value="Unassembled WGS sequence"/>
</dbReference>
<dbReference type="EMBL" id="KV949869">
    <property type="protein sequence ID" value="PIO25772.1"/>
    <property type="molecule type" value="Genomic_DNA"/>
</dbReference>
<feature type="non-terminal residue" evidence="2">
    <location>
        <position position="219"/>
    </location>
</feature>
<feature type="compositionally biased region" description="Basic and acidic residues" evidence="1">
    <location>
        <begin position="127"/>
        <end position="147"/>
    </location>
</feature>
<organism evidence="2 3">
    <name type="scientific">Aquarana catesbeiana</name>
    <name type="common">American bullfrog</name>
    <name type="synonym">Rana catesbeiana</name>
    <dbReference type="NCBI Taxonomy" id="8400"/>
    <lineage>
        <taxon>Eukaryota</taxon>
        <taxon>Metazoa</taxon>
        <taxon>Chordata</taxon>
        <taxon>Craniata</taxon>
        <taxon>Vertebrata</taxon>
        <taxon>Euteleostomi</taxon>
        <taxon>Amphibia</taxon>
        <taxon>Batrachia</taxon>
        <taxon>Anura</taxon>
        <taxon>Neobatrachia</taxon>
        <taxon>Ranoidea</taxon>
        <taxon>Ranidae</taxon>
        <taxon>Aquarana</taxon>
    </lineage>
</organism>
<proteinExistence type="predicted"/>
<dbReference type="GO" id="GO:0006355">
    <property type="term" value="P:regulation of DNA-templated transcription"/>
    <property type="evidence" value="ECO:0007669"/>
    <property type="project" value="InterPro"/>
</dbReference>
<evidence type="ECO:0000256" key="1">
    <source>
        <dbReference type="SAM" id="MobiDB-lite"/>
    </source>
</evidence>
<protein>
    <recommendedName>
        <fullName evidence="4">KRAB domain-containing protein</fullName>
    </recommendedName>
</protein>
<gene>
    <name evidence="2" type="ORF">AB205_0137370</name>
</gene>